<sequence length="198" mass="21681">MGRHCLPPTNCYVHSLDQCSGAIPLATILLTPSARPYPCRSTGRPPSTVAHPFTYRNGLSPFLFFVPYATCLFAYFLHLCFALAPPNRSINSLLVVTIVPNSMARADLSPSPLRSHGQFIIAERPQLSGSNGSNCPNNDTFDSIHTCFSVKHNPNHDRTTTTTFCPSWCTLLLLLATTNPREVAGEPAKTTSYLMRLG</sequence>
<evidence type="ECO:0000313" key="2">
    <source>
        <dbReference type="EMBL" id="PKI49391.1"/>
    </source>
</evidence>
<dbReference type="EMBL" id="PGOL01002248">
    <property type="protein sequence ID" value="PKI49391.1"/>
    <property type="molecule type" value="Genomic_DNA"/>
</dbReference>
<reference evidence="2 3" key="1">
    <citation type="submission" date="2017-11" db="EMBL/GenBank/DDBJ databases">
        <title>De-novo sequencing of pomegranate (Punica granatum L.) genome.</title>
        <authorList>
            <person name="Akparov Z."/>
            <person name="Amiraslanov A."/>
            <person name="Hajiyeva S."/>
            <person name="Abbasov M."/>
            <person name="Kaur K."/>
            <person name="Hamwieh A."/>
            <person name="Solovyev V."/>
            <person name="Salamov A."/>
            <person name="Braich B."/>
            <person name="Kosarev P."/>
            <person name="Mahmoud A."/>
            <person name="Hajiyev E."/>
            <person name="Babayeva S."/>
            <person name="Izzatullayeva V."/>
            <person name="Mammadov A."/>
            <person name="Mammadov A."/>
            <person name="Sharifova S."/>
            <person name="Ojaghi J."/>
            <person name="Eynullazada K."/>
            <person name="Bayramov B."/>
            <person name="Abdulazimova A."/>
            <person name="Shahmuradov I."/>
        </authorList>
    </citation>
    <scope>NUCLEOTIDE SEQUENCE [LARGE SCALE GENOMIC DNA]</scope>
    <source>
        <strain evidence="3">cv. AG2017</strain>
        <tissue evidence="2">Leaf</tissue>
    </source>
</reference>
<comment type="caution">
    <text evidence="2">The sequence shown here is derived from an EMBL/GenBank/DDBJ whole genome shotgun (WGS) entry which is preliminary data.</text>
</comment>
<keyword evidence="3" id="KW-1185">Reference proteome</keyword>
<dbReference type="AlphaFoldDB" id="A0A2I0IZG2"/>
<dbReference type="Proteomes" id="UP000233551">
    <property type="component" value="Unassembled WGS sequence"/>
</dbReference>
<feature type="transmembrane region" description="Helical" evidence="1">
    <location>
        <begin position="62"/>
        <end position="84"/>
    </location>
</feature>
<evidence type="ECO:0000256" key="1">
    <source>
        <dbReference type="SAM" id="Phobius"/>
    </source>
</evidence>
<accession>A0A2I0IZG2</accession>
<proteinExistence type="predicted"/>
<keyword evidence="1" id="KW-0472">Membrane</keyword>
<name>A0A2I0IZG2_PUNGR</name>
<keyword evidence="1" id="KW-0812">Transmembrane</keyword>
<gene>
    <name evidence="2" type="ORF">CRG98_030205</name>
</gene>
<evidence type="ECO:0000313" key="3">
    <source>
        <dbReference type="Proteomes" id="UP000233551"/>
    </source>
</evidence>
<keyword evidence="1" id="KW-1133">Transmembrane helix</keyword>
<protein>
    <submittedName>
        <fullName evidence="2">Uncharacterized protein</fullName>
    </submittedName>
</protein>
<organism evidence="2 3">
    <name type="scientific">Punica granatum</name>
    <name type="common">Pomegranate</name>
    <dbReference type="NCBI Taxonomy" id="22663"/>
    <lineage>
        <taxon>Eukaryota</taxon>
        <taxon>Viridiplantae</taxon>
        <taxon>Streptophyta</taxon>
        <taxon>Embryophyta</taxon>
        <taxon>Tracheophyta</taxon>
        <taxon>Spermatophyta</taxon>
        <taxon>Magnoliopsida</taxon>
        <taxon>eudicotyledons</taxon>
        <taxon>Gunneridae</taxon>
        <taxon>Pentapetalae</taxon>
        <taxon>rosids</taxon>
        <taxon>malvids</taxon>
        <taxon>Myrtales</taxon>
        <taxon>Lythraceae</taxon>
        <taxon>Punica</taxon>
    </lineage>
</organism>